<gene>
    <name evidence="3" type="primary">LOC115748527</name>
</gene>
<dbReference type="GeneID" id="115748527"/>
<dbReference type="PANTHER" id="PTHR34797">
    <property type="entry name" value="ATG8-INTERACTING PROTEIN 2"/>
    <property type="match status" value="1"/>
</dbReference>
<keyword evidence="2" id="KW-1185">Reference proteome</keyword>
<proteinExistence type="predicted"/>
<accession>A0A8B8Q3E8</accession>
<dbReference type="InterPro" id="IPR040304">
    <property type="entry name" value="ATG8-IP-1/2"/>
</dbReference>
<name>A0A8B8Q3E8_9MYRT</name>
<reference evidence="3" key="1">
    <citation type="submission" date="2025-08" db="UniProtKB">
        <authorList>
            <consortium name="RefSeq"/>
        </authorList>
    </citation>
    <scope>IDENTIFICATION</scope>
    <source>
        <tissue evidence="3">Leaf</tissue>
    </source>
</reference>
<feature type="region of interest" description="Disordered" evidence="1">
    <location>
        <begin position="188"/>
        <end position="208"/>
    </location>
</feature>
<feature type="compositionally biased region" description="Basic and acidic residues" evidence="1">
    <location>
        <begin position="101"/>
        <end position="122"/>
    </location>
</feature>
<dbReference type="OrthoDB" id="604034at2759"/>
<dbReference type="Proteomes" id="UP000827889">
    <property type="component" value="Chromosome 9"/>
</dbReference>
<sequence>MSRTMADKDEGEETSTRRNEWEVVSLTASAYAAAPGPDVELKTDDKGSAYEVDDAEISRAMFMSGHFVFPPSQHENLPMEPEKDQSEEEKHQDDLAELETEGGRSTRKDQKDTSFRTTHDEFPGIECFDETGGRQFIQDKEFEEGMSLQGLDTPYVDATLSSFHGEIALGGPNPSTYVDNTSTELTEHEHVLDSPEELSRSSKSTKDHDYYETDLPCGAWWKKRAASFYTHAKEANNFWSIFVAAAVMGLVILGQRWQQERWQVLQLKWHMAVNDEKMGRLLGPLYRFKDVIVGGHRRGSFIKGSSSSEN</sequence>
<dbReference type="RefSeq" id="XP_030540887.1">
    <property type="nucleotide sequence ID" value="XM_030685027.2"/>
</dbReference>
<feature type="region of interest" description="Disordered" evidence="1">
    <location>
        <begin position="68"/>
        <end position="128"/>
    </location>
</feature>
<evidence type="ECO:0000256" key="1">
    <source>
        <dbReference type="SAM" id="MobiDB-lite"/>
    </source>
</evidence>
<protein>
    <submittedName>
        <fullName evidence="3">ATG8-interacting protein 1-like</fullName>
    </submittedName>
</protein>
<evidence type="ECO:0000313" key="2">
    <source>
        <dbReference type="Proteomes" id="UP000827889"/>
    </source>
</evidence>
<dbReference type="KEGG" id="rarg:115748527"/>
<feature type="compositionally biased region" description="Basic and acidic residues" evidence="1">
    <location>
        <begin position="80"/>
        <end position="94"/>
    </location>
</feature>
<feature type="region of interest" description="Disordered" evidence="1">
    <location>
        <begin position="1"/>
        <end position="21"/>
    </location>
</feature>
<organism evidence="2 3">
    <name type="scientific">Rhodamnia argentea</name>
    <dbReference type="NCBI Taxonomy" id="178133"/>
    <lineage>
        <taxon>Eukaryota</taxon>
        <taxon>Viridiplantae</taxon>
        <taxon>Streptophyta</taxon>
        <taxon>Embryophyta</taxon>
        <taxon>Tracheophyta</taxon>
        <taxon>Spermatophyta</taxon>
        <taxon>Magnoliopsida</taxon>
        <taxon>eudicotyledons</taxon>
        <taxon>Gunneridae</taxon>
        <taxon>Pentapetalae</taxon>
        <taxon>rosids</taxon>
        <taxon>malvids</taxon>
        <taxon>Myrtales</taxon>
        <taxon>Myrtaceae</taxon>
        <taxon>Myrtoideae</taxon>
        <taxon>Myrteae</taxon>
        <taxon>Australasian group</taxon>
        <taxon>Rhodamnia</taxon>
    </lineage>
</organism>
<dbReference type="PANTHER" id="PTHR34797:SF1">
    <property type="entry name" value="ATG8-INTERACTING PROTEIN 2"/>
    <property type="match status" value="1"/>
</dbReference>
<evidence type="ECO:0000313" key="3">
    <source>
        <dbReference type="RefSeq" id="XP_030540887.1"/>
    </source>
</evidence>
<dbReference type="AlphaFoldDB" id="A0A8B8Q3E8"/>